<dbReference type="PROSITE" id="PS50088">
    <property type="entry name" value="ANK_REPEAT"/>
    <property type="match status" value="2"/>
</dbReference>
<dbReference type="EMBL" id="DS114143">
    <property type="protein sequence ID" value="EAX90043.1"/>
    <property type="molecule type" value="Genomic_DNA"/>
</dbReference>
<evidence type="ECO:0000256" key="1">
    <source>
        <dbReference type="PROSITE-ProRule" id="PRU00023"/>
    </source>
</evidence>
<dbReference type="InParanoid" id="A2FYI4"/>
<dbReference type="PRINTS" id="PR01415">
    <property type="entry name" value="ANKYRIN"/>
</dbReference>
<dbReference type="Proteomes" id="UP000001542">
    <property type="component" value="Unassembled WGS sequence"/>
</dbReference>
<name>A2FYI4_TRIV3</name>
<gene>
    <name evidence="3" type="ORF">TVAG_294240</name>
</gene>
<dbReference type="PROSITE" id="PS50297">
    <property type="entry name" value="ANK_REP_REGION"/>
    <property type="match status" value="2"/>
</dbReference>
<dbReference type="PANTHER" id="PTHR24182">
    <property type="entry name" value="ANKYRIN REPEAT AND SOCS BOX CONTAINING 4"/>
    <property type="match status" value="1"/>
</dbReference>
<dbReference type="Gene3D" id="1.25.40.20">
    <property type="entry name" value="Ankyrin repeat-containing domain"/>
    <property type="match status" value="2"/>
</dbReference>
<keyword evidence="4" id="KW-1185">Reference proteome</keyword>
<feature type="domain" description="DUF3447" evidence="2">
    <location>
        <begin position="1"/>
        <end position="41"/>
    </location>
</feature>
<keyword evidence="1" id="KW-0040">ANK repeat</keyword>
<dbReference type="SUPFAM" id="SSF48403">
    <property type="entry name" value="Ankyrin repeat"/>
    <property type="match status" value="1"/>
</dbReference>
<feature type="repeat" description="ANK" evidence="1">
    <location>
        <begin position="113"/>
        <end position="145"/>
    </location>
</feature>
<evidence type="ECO:0000313" key="3">
    <source>
        <dbReference type="EMBL" id="EAX90043.1"/>
    </source>
</evidence>
<dbReference type="VEuPathDB" id="TrichDB:TVAG_294240"/>
<sequence length="174" mass="19533">MSYAIASHNIDFVTFLMNEYNLKIDITDCIYYKNLQAFLVYLDKLNDVNKCVVESVHFNILSLCEFFITHGGDVNGKDAEGSIALHISAKDNKIDFVNMLLSHGANVNAKNNYGSSALHYAVYSNSLEIIEALISHGAEVNIQNDYVQTPFVFATNEEIKNYLKSHGAKENKQN</sequence>
<dbReference type="AlphaFoldDB" id="A2FYI4"/>
<dbReference type="PANTHER" id="PTHR24182:SF13">
    <property type="entry name" value="LD18443P"/>
    <property type="match status" value="1"/>
</dbReference>
<reference evidence="3" key="1">
    <citation type="submission" date="2006-10" db="EMBL/GenBank/DDBJ databases">
        <authorList>
            <person name="Amadeo P."/>
            <person name="Zhao Q."/>
            <person name="Wortman J."/>
            <person name="Fraser-Liggett C."/>
            <person name="Carlton J."/>
        </authorList>
    </citation>
    <scope>NUCLEOTIDE SEQUENCE</scope>
    <source>
        <strain evidence="3">G3</strain>
    </source>
</reference>
<dbReference type="eggNOG" id="KOG0513">
    <property type="taxonomic scope" value="Eukaryota"/>
</dbReference>
<dbReference type="InterPro" id="IPR020683">
    <property type="entry name" value="DUF3447"/>
</dbReference>
<dbReference type="Pfam" id="PF11929">
    <property type="entry name" value="DUF3447"/>
    <property type="match status" value="1"/>
</dbReference>
<dbReference type="OrthoDB" id="194358at2759"/>
<dbReference type="KEGG" id="tva:4747721"/>
<dbReference type="RefSeq" id="XP_001302973.1">
    <property type="nucleotide sequence ID" value="XM_001302972.1"/>
</dbReference>
<feature type="repeat" description="ANK" evidence="1">
    <location>
        <begin position="80"/>
        <end position="112"/>
    </location>
</feature>
<dbReference type="SMR" id="A2FYI4"/>
<dbReference type="Pfam" id="PF12796">
    <property type="entry name" value="Ank_2"/>
    <property type="match status" value="1"/>
</dbReference>
<evidence type="ECO:0000259" key="2">
    <source>
        <dbReference type="Pfam" id="PF11929"/>
    </source>
</evidence>
<dbReference type="VEuPathDB" id="TrichDB:TVAGG3_0234000"/>
<proteinExistence type="predicted"/>
<dbReference type="STRING" id="5722.A2FYI4"/>
<evidence type="ECO:0000313" key="4">
    <source>
        <dbReference type="Proteomes" id="UP000001542"/>
    </source>
</evidence>
<dbReference type="InterPro" id="IPR002110">
    <property type="entry name" value="Ankyrin_rpt"/>
</dbReference>
<organism evidence="3 4">
    <name type="scientific">Trichomonas vaginalis (strain ATCC PRA-98 / G3)</name>
    <dbReference type="NCBI Taxonomy" id="412133"/>
    <lineage>
        <taxon>Eukaryota</taxon>
        <taxon>Metamonada</taxon>
        <taxon>Parabasalia</taxon>
        <taxon>Trichomonadida</taxon>
        <taxon>Trichomonadidae</taxon>
        <taxon>Trichomonas</taxon>
    </lineage>
</organism>
<reference evidence="3" key="2">
    <citation type="journal article" date="2007" name="Science">
        <title>Draft genome sequence of the sexually transmitted pathogen Trichomonas vaginalis.</title>
        <authorList>
            <person name="Carlton J.M."/>
            <person name="Hirt R.P."/>
            <person name="Silva J.C."/>
            <person name="Delcher A.L."/>
            <person name="Schatz M."/>
            <person name="Zhao Q."/>
            <person name="Wortman J.R."/>
            <person name="Bidwell S.L."/>
            <person name="Alsmark U.C.M."/>
            <person name="Besteiro S."/>
            <person name="Sicheritz-Ponten T."/>
            <person name="Noel C.J."/>
            <person name="Dacks J.B."/>
            <person name="Foster P.G."/>
            <person name="Simillion C."/>
            <person name="Van de Peer Y."/>
            <person name="Miranda-Saavedra D."/>
            <person name="Barton G.J."/>
            <person name="Westrop G.D."/>
            <person name="Mueller S."/>
            <person name="Dessi D."/>
            <person name="Fiori P.L."/>
            <person name="Ren Q."/>
            <person name="Paulsen I."/>
            <person name="Zhang H."/>
            <person name="Bastida-Corcuera F.D."/>
            <person name="Simoes-Barbosa A."/>
            <person name="Brown M.T."/>
            <person name="Hayes R.D."/>
            <person name="Mukherjee M."/>
            <person name="Okumura C.Y."/>
            <person name="Schneider R."/>
            <person name="Smith A.J."/>
            <person name="Vanacova S."/>
            <person name="Villalvazo M."/>
            <person name="Haas B.J."/>
            <person name="Pertea M."/>
            <person name="Feldblyum T.V."/>
            <person name="Utterback T.R."/>
            <person name="Shu C.L."/>
            <person name="Osoegawa K."/>
            <person name="de Jong P.J."/>
            <person name="Hrdy I."/>
            <person name="Horvathova L."/>
            <person name="Zubacova Z."/>
            <person name="Dolezal P."/>
            <person name="Malik S.B."/>
            <person name="Logsdon J.M. Jr."/>
            <person name="Henze K."/>
            <person name="Gupta A."/>
            <person name="Wang C.C."/>
            <person name="Dunne R.L."/>
            <person name="Upcroft J.A."/>
            <person name="Upcroft P."/>
            <person name="White O."/>
            <person name="Salzberg S.L."/>
            <person name="Tang P."/>
            <person name="Chiu C.-H."/>
            <person name="Lee Y.-S."/>
            <person name="Embley T.M."/>
            <person name="Coombs G.H."/>
            <person name="Mottram J.C."/>
            <person name="Tachezy J."/>
            <person name="Fraser-Liggett C.M."/>
            <person name="Johnson P.J."/>
        </authorList>
    </citation>
    <scope>NUCLEOTIDE SEQUENCE [LARGE SCALE GENOMIC DNA]</scope>
    <source>
        <strain evidence="3">G3</strain>
    </source>
</reference>
<dbReference type="SMART" id="SM00248">
    <property type="entry name" value="ANK"/>
    <property type="match status" value="2"/>
</dbReference>
<dbReference type="InterPro" id="IPR036770">
    <property type="entry name" value="Ankyrin_rpt-contain_sf"/>
</dbReference>
<accession>A2FYI4</accession>
<protein>
    <submittedName>
        <fullName evidence="3">Ankyrin repeat protein, putative</fullName>
    </submittedName>
</protein>